<keyword evidence="8" id="KW-0832">Ubl conjugation</keyword>
<reference evidence="19" key="2">
    <citation type="submission" date="2025-08" db="UniProtKB">
        <authorList>
            <consortium name="Ensembl"/>
        </authorList>
    </citation>
    <scope>IDENTIFICATION</scope>
</reference>
<evidence type="ECO:0000256" key="6">
    <source>
        <dbReference type="ARBA" id="ARBA00022771"/>
    </source>
</evidence>
<dbReference type="InterPro" id="IPR015458">
    <property type="entry name" value="MDM4"/>
</dbReference>
<dbReference type="PIRSF" id="PIRSF500699">
    <property type="entry name" value="MDM4"/>
    <property type="match status" value="1"/>
</dbReference>
<evidence type="ECO:0000256" key="1">
    <source>
        <dbReference type="ARBA" id="ARBA00004123"/>
    </source>
</evidence>
<keyword evidence="9" id="KW-0539">Nucleus</keyword>
<organism evidence="19 20">
    <name type="scientific">Canis lupus familiaris</name>
    <name type="common">Dog</name>
    <name type="synonym">Canis familiaris</name>
    <dbReference type="NCBI Taxonomy" id="9615"/>
    <lineage>
        <taxon>Eukaryota</taxon>
        <taxon>Metazoa</taxon>
        <taxon>Chordata</taxon>
        <taxon>Craniata</taxon>
        <taxon>Vertebrata</taxon>
        <taxon>Euteleostomi</taxon>
        <taxon>Mammalia</taxon>
        <taxon>Eutheria</taxon>
        <taxon>Laurasiatheria</taxon>
        <taxon>Carnivora</taxon>
        <taxon>Caniformia</taxon>
        <taxon>Canidae</taxon>
        <taxon>Canis</taxon>
    </lineage>
</organism>
<evidence type="ECO:0000259" key="18">
    <source>
        <dbReference type="PROSITE" id="PS51925"/>
    </source>
</evidence>
<evidence type="ECO:0000256" key="4">
    <source>
        <dbReference type="ARBA" id="ARBA00022553"/>
    </source>
</evidence>
<gene>
    <name evidence="19" type="primary">MDM4</name>
</gene>
<dbReference type="InterPro" id="IPR016495">
    <property type="entry name" value="p53_neg-reg_MDM_2/4"/>
</dbReference>
<feature type="domain" description="DM2" evidence="18">
    <location>
        <begin position="137"/>
        <end position="220"/>
    </location>
</feature>
<dbReference type="Gene3D" id="3.30.40.10">
    <property type="entry name" value="Zinc/RING finger domain, C3HC4 (zinc finger)"/>
    <property type="match status" value="1"/>
</dbReference>
<dbReference type="GO" id="GO:0008270">
    <property type="term" value="F:zinc ion binding"/>
    <property type="evidence" value="ECO:0007669"/>
    <property type="project" value="UniProtKB-KW"/>
</dbReference>
<evidence type="ECO:0000256" key="10">
    <source>
        <dbReference type="ARBA" id="ARBA00030149"/>
    </source>
</evidence>
<dbReference type="CDD" id="cd16784">
    <property type="entry name" value="mRING-HC-C2H2C4_MDM4"/>
    <property type="match status" value="1"/>
</dbReference>
<dbReference type="FunFam" id="2.30.30.380:FF:000010">
    <property type="entry name" value="MDM4 isoform 3"/>
    <property type="match status" value="1"/>
</dbReference>
<evidence type="ECO:0000256" key="15">
    <source>
        <dbReference type="SAM" id="MobiDB-lite"/>
    </source>
</evidence>
<dbReference type="InterPro" id="IPR036443">
    <property type="entry name" value="Znf_RanBP2_sf"/>
</dbReference>
<evidence type="ECO:0000256" key="14">
    <source>
        <dbReference type="PROSITE-ProRule" id="PRU00322"/>
    </source>
</evidence>
<dbReference type="OrthoDB" id="24526at2759"/>
<comment type="subcellular location">
    <subcellularLocation>
        <location evidence="1">Nucleus</location>
    </subcellularLocation>
</comment>
<dbReference type="PANTHER" id="PTHR46858:SF12">
    <property type="entry name" value="PROTEIN MDM4"/>
    <property type="match status" value="1"/>
</dbReference>
<dbReference type="InterPro" id="IPR003121">
    <property type="entry name" value="SWIB_MDM2_domain"/>
</dbReference>
<evidence type="ECO:0000256" key="12">
    <source>
        <dbReference type="ARBA" id="ARBA00032090"/>
    </source>
</evidence>
<dbReference type="PROSITE" id="PS51925">
    <property type="entry name" value="SWIB_MDM2"/>
    <property type="match status" value="1"/>
</dbReference>
<keyword evidence="4" id="KW-0597">Phosphoprotein</keyword>
<keyword evidence="5" id="KW-0479">Metal-binding</keyword>
<dbReference type="GO" id="GO:0051726">
    <property type="term" value="P:regulation of cell cycle"/>
    <property type="evidence" value="ECO:0007669"/>
    <property type="project" value="InterPro"/>
</dbReference>
<feature type="region of interest" description="Disordered" evidence="15">
    <location>
        <begin position="1"/>
        <end position="21"/>
    </location>
</feature>
<evidence type="ECO:0000259" key="16">
    <source>
        <dbReference type="PROSITE" id="PS50089"/>
    </source>
</evidence>
<evidence type="ECO:0000259" key="17">
    <source>
        <dbReference type="PROSITE" id="PS50199"/>
    </source>
</evidence>
<dbReference type="PANTHER" id="PTHR46858">
    <property type="entry name" value="OS05G0521000 PROTEIN"/>
    <property type="match status" value="1"/>
</dbReference>
<evidence type="ECO:0000256" key="3">
    <source>
        <dbReference type="ARBA" id="ARBA00016815"/>
    </source>
</evidence>
<feature type="region of interest" description="Disordered" evidence="15">
    <location>
        <begin position="46"/>
        <end position="65"/>
    </location>
</feature>
<reference evidence="19 20" key="1">
    <citation type="journal article" date="2005" name="Nature">
        <title>Genome sequence, comparative analysis and haplotype structure of the domestic dog.</title>
        <authorList>
            <consortium name="Broad Sequencing Platform"/>
            <person name="Lindblad-Toh K."/>
            <person name="Wade C.M."/>
            <person name="Mikkelsen T.S."/>
            <person name="Karlsson E.K."/>
            <person name="Jaffe D.B."/>
            <person name="Kamal M."/>
            <person name="Clamp M."/>
            <person name="Chang J.L."/>
            <person name="Kulbokas E.J. III"/>
            <person name="Zody M.C."/>
            <person name="Mauceli E."/>
            <person name="Xie X."/>
            <person name="Breen M."/>
            <person name="Wayne R.K."/>
            <person name="Ostrander E.A."/>
            <person name="Ponting C.P."/>
            <person name="Galibert F."/>
            <person name="Smith D.R."/>
            <person name="DeJong P.J."/>
            <person name="Kirkness E."/>
            <person name="Alvarez P."/>
            <person name="Biagi T."/>
            <person name="Brockman W."/>
            <person name="Butler J."/>
            <person name="Chin C.W."/>
            <person name="Cook A."/>
            <person name="Cuff J."/>
            <person name="Daly M.J."/>
            <person name="DeCaprio D."/>
            <person name="Gnerre S."/>
            <person name="Grabherr M."/>
            <person name="Kellis M."/>
            <person name="Kleber M."/>
            <person name="Bardeleben C."/>
            <person name="Goodstadt L."/>
            <person name="Heger A."/>
            <person name="Hitte C."/>
            <person name="Kim L."/>
            <person name="Koepfli K.P."/>
            <person name="Parker H.G."/>
            <person name="Pollinger J.P."/>
            <person name="Searle S.M."/>
            <person name="Sutter N.B."/>
            <person name="Thomas R."/>
            <person name="Webber C."/>
            <person name="Baldwin J."/>
            <person name="Abebe A."/>
            <person name="Abouelleil A."/>
            <person name="Aftuck L."/>
            <person name="Ait-Zahra M."/>
            <person name="Aldredge T."/>
            <person name="Allen N."/>
            <person name="An P."/>
            <person name="Anderson S."/>
            <person name="Antoine C."/>
            <person name="Arachchi H."/>
            <person name="Aslam A."/>
            <person name="Ayotte L."/>
            <person name="Bachantsang P."/>
            <person name="Barry A."/>
            <person name="Bayul T."/>
            <person name="Benamara M."/>
            <person name="Berlin A."/>
            <person name="Bessette D."/>
            <person name="Blitshteyn B."/>
            <person name="Bloom T."/>
            <person name="Blye J."/>
            <person name="Boguslavskiy L."/>
            <person name="Bonnet C."/>
            <person name="Boukhgalter B."/>
            <person name="Brown A."/>
            <person name="Cahill P."/>
            <person name="Calixte N."/>
            <person name="Camarata J."/>
            <person name="Cheshatsang Y."/>
            <person name="Chu J."/>
            <person name="Citroen M."/>
            <person name="Collymore A."/>
            <person name="Cooke P."/>
            <person name="Dawoe T."/>
            <person name="Daza R."/>
            <person name="Decktor K."/>
            <person name="DeGray S."/>
            <person name="Dhargay N."/>
            <person name="Dooley K."/>
            <person name="Dooley K."/>
            <person name="Dorje P."/>
            <person name="Dorjee K."/>
            <person name="Dorris L."/>
            <person name="Duffey N."/>
            <person name="Dupes A."/>
            <person name="Egbiremolen O."/>
            <person name="Elong R."/>
            <person name="Falk J."/>
            <person name="Farina A."/>
            <person name="Faro S."/>
            <person name="Ferguson D."/>
            <person name="Ferreira P."/>
            <person name="Fisher S."/>
            <person name="FitzGerald M."/>
            <person name="Foley K."/>
            <person name="Foley C."/>
            <person name="Franke A."/>
            <person name="Friedrich D."/>
            <person name="Gage D."/>
            <person name="Garber M."/>
            <person name="Gearin G."/>
            <person name="Giannoukos G."/>
            <person name="Goode T."/>
            <person name="Goyette A."/>
            <person name="Graham J."/>
            <person name="Grandbois E."/>
            <person name="Gyaltsen K."/>
            <person name="Hafez N."/>
            <person name="Hagopian D."/>
            <person name="Hagos B."/>
            <person name="Hall J."/>
            <person name="Healy C."/>
            <person name="Hegarty R."/>
            <person name="Honan T."/>
            <person name="Horn A."/>
            <person name="Houde N."/>
            <person name="Hughes L."/>
            <person name="Hunnicutt L."/>
            <person name="Husby M."/>
            <person name="Jester B."/>
            <person name="Jones C."/>
            <person name="Kamat A."/>
            <person name="Kanga B."/>
            <person name="Kells C."/>
            <person name="Khazanovich D."/>
            <person name="Kieu A.C."/>
            <person name="Kisner P."/>
            <person name="Kumar M."/>
            <person name="Lance K."/>
            <person name="Landers T."/>
            <person name="Lara M."/>
            <person name="Lee W."/>
            <person name="Leger J.P."/>
            <person name="Lennon N."/>
            <person name="Leuper L."/>
            <person name="LeVine S."/>
            <person name="Liu J."/>
            <person name="Liu X."/>
            <person name="Lokyitsang Y."/>
            <person name="Lokyitsang T."/>
            <person name="Lui A."/>
            <person name="Macdonald J."/>
            <person name="Major J."/>
            <person name="Marabella R."/>
            <person name="Maru K."/>
            <person name="Matthews C."/>
            <person name="McDonough S."/>
            <person name="Mehta T."/>
            <person name="Meldrim J."/>
            <person name="Melnikov A."/>
            <person name="Meneus L."/>
            <person name="Mihalev A."/>
            <person name="Mihova T."/>
            <person name="Miller K."/>
            <person name="Mittelman R."/>
            <person name="Mlenga V."/>
            <person name="Mulrain L."/>
            <person name="Munson G."/>
            <person name="Navidi A."/>
            <person name="Naylor J."/>
            <person name="Nguyen T."/>
            <person name="Nguyen N."/>
            <person name="Nguyen C."/>
            <person name="Nguyen T."/>
            <person name="Nicol R."/>
            <person name="Norbu N."/>
            <person name="Norbu C."/>
            <person name="Novod N."/>
            <person name="Nyima T."/>
            <person name="Olandt P."/>
            <person name="O'Neill B."/>
            <person name="O'Neill K."/>
            <person name="Osman S."/>
            <person name="Oyono L."/>
            <person name="Patti C."/>
            <person name="Perrin D."/>
            <person name="Phunkhang P."/>
            <person name="Pierre F."/>
            <person name="Priest M."/>
            <person name="Rachupka A."/>
            <person name="Raghuraman S."/>
            <person name="Rameau R."/>
            <person name="Ray V."/>
            <person name="Raymond C."/>
            <person name="Rege F."/>
            <person name="Rise C."/>
            <person name="Rogers J."/>
            <person name="Rogov P."/>
            <person name="Sahalie J."/>
            <person name="Settipalli S."/>
            <person name="Sharpe T."/>
            <person name="Shea T."/>
            <person name="Sheehan M."/>
            <person name="Sherpa N."/>
            <person name="Shi J."/>
            <person name="Shih D."/>
            <person name="Sloan J."/>
            <person name="Smith C."/>
            <person name="Sparrow T."/>
            <person name="Stalker J."/>
            <person name="Stange-Thomann N."/>
            <person name="Stavropoulos S."/>
            <person name="Stone C."/>
            <person name="Stone S."/>
            <person name="Sykes S."/>
            <person name="Tchuinga P."/>
            <person name="Tenzing P."/>
            <person name="Tesfaye S."/>
            <person name="Thoulutsang D."/>
            <person name="Thoulutsang Y."/>
            <person name="Topham K."/>
            <person name="Topping I."/>
            <person name="Tsamla T."/>
            <person name="Vassiliev H."/>
            <person name="Venkataraman V."/>
            <person name="Vo A."/>
            <person name="Wangchuk T."/>
            <person name="Wangdi T."/>
            <person name="Weiand M."/>
            <person name="Wilkinson J."/>
            <person name="Wilson A."/>
            <person name="Yadav S."/>
            <person name="Yang S."/>
            <person name="Yang X."/>
            <person name="Young G."/>
            <person name="Yu Q."/>
            <person name="Zainoun J."/>
            <person name="Zembek L."/>
            <person name="Zimmer A."/>
            <person name="Lander E.S."/>
        </authorList>
    </citation>
    <scope>NUCLEOTIDE SEQUENCE [LARGE SCALE GENOMIC DNA]</scope>
    <source>
        <strain evidence="19">Boxer</strain>
    </source>
</reference>
<evidence type="ECO:0000256" key="2">
    <source>
        <dbReference type="ARBA" id="ARBA00005803"/>
    </source>
</evidence>
<dbReference type="FunCoup" id="A0A8P0TH04">
    <property type="interactions" value="1134"/>
</dbReference>
<accession>A0A8P0TH04</accession>
<dbReference type="FunFam" id="3.30.40.10:FF:000176">
    <property type="entry name" value="MDM4 isoform 3"/>
    <property type="match status" value="1"/>
</dbReference>
<dbReference type="PIRSF" id="PIRSF006748">
    <property type="entry name" value="p53_MDM_2/4"/>
    <property type="match status" value="1"/>
</dbReference>
<evidence type="ECO:0000313" key="20">
    <source>
        <dbReference type="Proteomes" id="UP000002254"/>
    </source>
</evidence>
<dbReference type="GO" id="GO:0043066">
    <property type="term" value="P:negative regulation of apoptotic process"/>
    <property type="evidence" value="ECO:0007669"/>
    <property type="project" value="InterPro"/>
</dbReference>
<dbReference type="GO" id="GO:0005634">
    <property type="term" value="C:nucleus"/>
    <property type="evidence" value="ECO:0007669"/>
    <property type="project" value="UniProtKB-SubCell"/>
</dbReference>
<dbReference type="PROSITE" id="PS01358">
    <property type="entry name" value="ZF_RANBP2_1"/>
    <property type="match status" value="1"/>
</dbReference>
<evidence type="ECO:0000256" key="7">
    <source>
        <dbReference type="ARBA" id="ARBA00022833"/>
    </source>
</evidence>
<dbReference type="InterPro" id="IPR013083">
    <property type="entry name" value="Znf_RING/FYVE/PHD"/>
</dbReference>
<dbReference type="Proteomes" id="UP000002254">
    <property type="component" value="Chromosome 38"/>
</dbReference>
<evidence type="ECO:0000256" key="11">
    <source>
        <dbReference type="ARBA" id="ARBA00031309"/>
    </source>
</evidence>
<dbReference type="SUPFAM" id="SSF47592">
    <property type="entry name" value="SWIB/MDM2 domain"/>
    <property type="match status" value="1"/>
</dbReference>
<dbReference type="Pfam" id="PF00641">
    <property type="entry name" value="Zn_ribbon_RanBP"/>
    <property type="match status" value="1"/>
</dbReference>
<dbReference type="Ensembl" id="ENSCAFT00000078419.2">
    <property type="protein sequence ID" value="ENSCAFP00000065583.1"/>
    <property type="gene ID" value="ENSCAFG00000009669.5"/>
</dbReference>
<dbReference type="InterPro" id="IPR001841">
    <property type="entry name" value="Znf_RING"/>
</dbReference>
<evidence type="ECO:0000256" key="9">
    <source>
        <dbReference type="ARBA" id="ARBA00023242"/>
    </source>
</evidence>
<comment type="similarity">
    <text evidence="2">Belongs to the MDM2/MDM4 family.</text>
</comment>
<dbReference type="Gene3D" id="1.10.245.10">
    <property type="entry name" value="SWIB/MDM2 domain"/>
    <property type="match status" value="1"/>
</dbReference>
<evidence type="ECO:0000256" key="13">
    <source>
        <dbReference type="ARBA" id="ARBA00044325"/>
    </source>
</evidence>
<feature type="domain" description="RanBP2-type" evidence="17">
    <location>
        <begin position="412"/>
        <end position="441"/>
    </location>
</feature>
<feature type="domain" description="RING-type" evidence="16">
    <location>
        <begin position="551"/>
        <end position="592"/>
    </location>
</feature>
<dbReference type="Gene3D" id="2.30.30.380">
    <property type="entry name" value="Zn-finger domain of Sec23/24"/>
    <property type="match status" value="1"/>
</dbReference>
<sequence length="604" mass="67259">MGPVWGHTQARPAGPPRTGLGRLCLQPRTFPLVLVRPEFRDPRPVKAAPGTLLLPPPRRREGAGAGRAAPSACILGAKCPASPPLRFWLLPPPSLPDNGEDLSTDCDFFTAKMTSFATSAQCSTSDSACRISPEQTNQVRPKLPLLKILQAAGAQGEMFTVKEVMHYLGQYIMVKQLYDQQEQHMVYCGGDLLGELLGRQSFSVKDPSPLYDMLRRNLVTLATATTDAAQTLALAQDHSMDIPSQDQLKQSAEESSSSRKRMEEGNIPTLPTSQHKCRNSREDEDFIKNLTQDETSKLDLGFEEWDVAGLPWWFLGNLRSNYTPRSNGSTDLQTNQDIGTAIVSDTTDDLWFLNESVSEQFGVGIKVEAADTEQTSEEVGKVRDKKVIEVGKNDDLEDSKSISDDTDVEVTSEDEWQCTECKKFNSPSKRYCFRCWALRKDWYSDCSKLTHSLSTSDITAIPEKKENEGIDVPDCRRTISAPVVRPKDVCTKEEKNPKLFDPCNSVEFLDLAHSSESQETISSMGEPSDNLFEQRTDTENMEDCQNLLKPCSLCEKRPRDGNIIHGRTGHLVTCFHCARRLKKAGASCPICKKEIQLVIKVFIA</sequence>
<dbReference type="InterPro" id="IPR036885">
    <property type="entry name" value="SWIB_MDM2_dom_sf"/>
</dbReference>
<evidence type="ECO:0000256" key="8">
    <source>
        <dbReference type="ARBA" id="ARBA00022843"/>
    </source>
</evidence>
<dbReference type="AlphaFoldDB" id="A0A8P0TH04"/>
<feature type="region of interest" description="Disordered" evidence="15">
    <location>
        <begin position="240"/>
        <end position="280"/>
    </location>
</feature>
<evidence type="ECO:0000256" key="5">
    <source>
        <dbReference type="ARBA" id="ARBA00022723"/>
    </source>
</evidence>
<dbReference type="PROSITE" id="PS50199">
    <property type="entry name" value="ZF_RANBP2_2"/>
    <property type="match status" value="1"/>
</dbReference>
<dbReference type="CDD" id="cd17673">
    <property type="entry name" value="MDM4"/>
    <property type="match status" value="1"/>
</dbReference>
<protein>
    <recommendedName>
        <fullName evidence="3">Protein Mdm4</fullName>
    </recommendedName>
    <alternativeName>
        <fullName evidence="12">Double minute 4 protein</fullName>
    </alternativeName>
    <alternativeName>
        <fullName evidence="11">Mdm2-like p53-binding protein</fullName>
    </alternativeName>
    <alternativeName>
        <fullName evidence="13">Protein Mdmx</fullName>
    </alternativeName>
    <alternativeName>
        <fullName evidence="10">p53-binding protein Mdm4</fullName>
    </alternativeName>
</protein>
<dbReference type="GO" id="GO:0042127">
    <property type="term" value="P:regulation of cell population proliferation"/>
    <property type="evidence" value="ECO:0007669"/>
    <property type="project" value="UniProtKB-ARBA"/>
</dbReference>
<dbReference type="SUPFAM" id="SSF90209">
    <property type="entry name" value="Ran binding protein zinc finger-like"/>
    <property type="match status" value="1"/>
</dbReference>
<dbReference type="PROSITE" id="PS50089">
    <property type="entry name" value="ZF_RING_2"/>
    <property type="match status" value="1"/>
</dbReference>
<dbReference type="Pfam" id="PF13920">
    <property type="entry name" value="zf-C3HC4_3"/>
    <property type="match status" value="1"/>
</dbReference>
<dbReference type="InterPro" id="IPR001876">
    <property type="entry name" value="Znf_RanBP2"/>
</dbReference>
<name>A0A8P0TH04_CANLF</name>
<evidence type="ECO:0000313" key="19">
    <source>
        <dbReference type="Ensembl" id="ENSCAFP00000065583.1"/>
    </source>
</evidence>
<proteinExistence type="inferred from homology"/>
<keyword evidence="6 14" id="KW-0863">Zinc-finger</keyword>
<dbReference type="FunFam" id="1.10.245.10:FF:000002">
    <property type="entry name" value="E3 ubiquitin-protein ligase Mdm2"/>
    <property type="match status" value="1"/>
</dbReference>
<keyword evidence="7" id="KW-0862">Zinc</keyword>